<reference evidence="1" key="1">
    <citation type="submission" date="2023-10" db="EMBL/GenBank/DDBJ databases">
        <title>Characterization and whole genome sequencing of a novel strain of Bergeyella porcorum QD2021 isolated from pig.</title>
        <authorList>
            <person name="Liu G."/>
            <person name="Chen C."/>
            <person name="Han X."/>
        </authorList>
    </citation>
    <scope>NUCLEOTIDE SEQUENCE</scope>
    <source>
        <strain evidence="1">QD2021</strain>
    </source>
</reference>
<protein>
    <recommendedName>
        <fullName evidence="3">DUF4625 domain-containing protein</fullName>
    </recommendedName>
</protein>
<keyword evidence="2" id="KW-1185">Reference proteome</keyword>
<accession>A0AAU0EZK9</accession>
<evidence type="ECO:0000313" key="2">
    <source>
        <dbReference type="Proteomes" id="UP001432059"/>
    </source>
</evidence>
<evidence type="ECO:0008006" key="3">
    <source>
        <dbReference type="Google" id="ProtNLM"/>
    </source>
</evidence>
<dbReference type="KEGG" id="bpor:BPO_0170"/>
<name>A0AAU0EZK9_9FLAO</name>
<dbReference type="EMBL" id="CP136426">
    <property type="protein sequence ID" value="WOC50817.1"/>
    <property type="molecule type" value="Genomic_DNA"/>
</dbReference>
<sequence length="119" mass="13405">MLFSCNREETSEYITEIAQLKVDSVLVPQDTIAIHSTQMLRTYFTLQQGCEGLYNIDYQSENGLTRNITPYKYKTNIACGSVAAGHSDISFTPKEAGTYTLKFYSGENTWITKNIVVVD</sequence>
<gene>
    <name evidence="1" type="ORF">BPO_0170</name>
</gene>
<proteinExistence type="predicted"/>
<dbReference type="AlphaFoldDB" id="A0AAU0EZK9"/>
<organism evidence="1 2">
    <name type="scientific">Bergeyella porcorum</name>
    <dbReference type="NCBI Taxonomy" id="1735111"/>
    <lineage>
        <taxon>Bacteria</taxon>
        <taxon>Pseudomonadati</taxon>
        <taxon>Bacteroidota</taxon>
        <taxon>Flavobacteriia</taxon>
        <taxon>Flavobacteriales</taxon>
        <taxon>Weeksellaceae</taxon>
        <taxon>Bergeyella</taxon>
    </lineage>
</organism>
<evidence type="ECO:0000313" key="1">
    <source>
        <dbReference type="EMBL" id="WOC50817.1"/>
    </source>
</evidence>
<dbReference type="Proteomes" id="UP001432059">
    <property type="component" value="Chromosome"/>
</dbReference>